<dbReference type="InterPro" id="IPR005312">
    <property type="entry name" value="DUF1759"/>
</dbReference>
<evidence type="ECO:0000313" key="2">
    <source>
        <dbReference type="EMBL" id="CAG6665918.1"/>
    </source>
</evidence>
<dbReference type="InterPro" id="IPR043502">
    <property type="entry name" value="DNA/RNA_pol_sf"/>
</dbReference>
<dbReference type="Pfam" id="PF03564">
    <property type="entry name" value="DUF1759"/>
    <property type="match status" value="1"/>
</dbReference>
<dbReference type="InterPro" id="IPR008042">
    <property type="entry name" value="Retrotrans_Pao"/>
</dbReference>
<dbReference type="PANTHER" id="PTHR47331:SF1">
    <property type="entry name" value="GAG-LIKE PROTEIN"/>
    <property type="match status" value="1"/>
</dbReference>
<feature type="domain" description="Integrase catalytic" evidence="1">
    <location>
        <begin position="1443"/>
        <end position="1637"/>
    </location>
</feature>
<dbReference type="InterPro" id="IPR040676">
    <property type="entry name" value="DUF5641"/>
</dbReference>
<dbReference type="Pfam" id="PF18701">
    <property type="entry name" value="DUF5641"/>
    <property type="match status" value="1"/>
</dbReference>
<dbReference type="InterPro" id="IPR001584">
    <property type="entry name" value="Integrase_cat-core"/>
</dbReference>
<dbReference type="GO" id="GO:0071897">
    <property type="term" value="P:DNA biosynthetic process"/>
    <property type="evidence" value="ECO:0007669"/>
    <property type="project" value="UniProtKB-ARBA"/>
</dbReference>
<dbReference type="Gene3D" id="3.30.420.10">
    <property type="entry name" value="Ribonuclease H-like superfamily/Ribonuclease H"/>
    <property type="match status" value="1"/>
</dbReference>
<dbReference type="GO" id="GO:0015074">
    <property type="term" value="P:DNA integration"/>
    <property type="evidence" value="ECO:0007669"/>
    <property type="project" value="InterPro"/>
</dbReference>
<dbReference type="SUPFAM" id="SSF53098">
    <property type="entry name" value="Ribonuclease H-like"/>
    <property type="match status" value="1"/>
</dbReference>
<dbReference type="Pfam" id="PF05380">
    <property type="entry name" value="Peptidase_A17"/>
    <property type="match status" value="1"/>
</dbReference>
<dbReference type="GO" id="GO:0042575">
    <property type="term" value="C:DNA polymerase complex"/>
    <property type="evidence" value="ECO:0007669"/>
    <property type="project" value="UniProtKB-ARBA"/>
</dbReference>
<protein>
    <recommendedName>
        <fullName evidence="1">Integrase catalytic domain-containing protein</fullName>
    </recommendedName>
</protein>
<dbReference type="InterPro" id="IPR043128">
    <property type="entry name" value="Rev_trsase/Diguanyl_cyclase"/>
</dbReference>
<dbReference type="GO" id="GO:0003676">
    <property type="term" value="F:nucleic acid binding"/>
    <property type="evidence" value="ECO:0007669"/>
    <property type="project" value="InterPro"/>
</dbReference>
<dbReference type="InterPro" id="IPR012337">
    <property type="entry name" value="RNaseH-like_sf"/>
</dbReference>
<accession>A0A8D8SA03</accession>
<reference evidence="2" key="1">
    <citation type="submission" date="2021-05" db="EMBL/GenBank/DDBJ databases">
        <authorList>
            <person name="Alioto T."/>
            <person name="Alioto T."/>
            <person name="Gomez Garrido J."/>
        </authorList>
    </citation>
    <scope>NUCLEOTIDE SEQUENCE</scope>
</reference>
<proteinExistence type="predicted"/>
<evidence type="ECO:0000259" key="1">
    <source>
        <dbReference type="PROSITE" id="PS50994"/>
    </source>
</evidence>
<dbReference type="PROSITE" id="PS50994">
    <property type="entry name" value="INTEGRASE"/>
    <property type="match status" value="1"/>
</dbReference>
<sequence length="1751" mass="198166">MPTTPEVTEDDVEKDAAKRLKLLHTKKEYLFTYIQKTFDMCKKLSETATANEFKRRVFCIDRIKLDFGTVIDEINAIEIDSEASRPTGYTPLDTVEEMYGNIMYYNSLIKVASISTQSSSQPQTKSDNFIRLQPLELPSFNGNIQDWPMFYNLFKINVHDRTDVPKSHKLQHLLSKLTGKACSIASGIPPVEENYDVLFQALISKYEDKRNLANHYLETLFNFKPWKVESHQQLQHFVDQFGSTVAALKALDLDDLQEYLLFYIGNQKLDPQTRKAFESSLTQNEMPTFTSLLKFADSQAKILSRVGGVSSFQTSSSSRPAVSNRVSHSFVTSATRSYNCIICNEDHPVFRCSRFLNMKPEDRYSLVKKHQYCVNCLGGKHRLFDCCSKKVCNKCKLKHNTLLHFESSQKVSTSTNYPTSQVNRPVYRESPSVVLPQVNNSANNSNSVAMCSQAGPEVLVNQNSSTNTVLLGTVKVNVLDNQGVPHLLRFLLDNGSMSNIITKDTLGIINLPTKPTTTSLTGLGSASNSVYGQVSFTFSSQFDFRAKYSVQALVVDKIVDKLPTQTIDSSQLKYLQYLSLADDDFTTPGPICGILGSSVYPYLVIGTSIHGTFDQPVAVNTRLGHVIMGNAPVLQSNEVSSKSSHCLFHKSNIDESLLKFWELESIPTIQDLKLSPEEKACEQIYSTEQFRDEKGTYVVPLPFKDDPSLLGDSFVSSRKRFLSLERRLESSEILRKNYNKAMSDLLEKGFIRKCSNQSDTSGFFIPHLCVERPEHVSTPIRIVFDASAKTSSGKSLNDLLHAGPKLYSNLFSVLLRYRLFPYALNGDITKMFLMIKVCEKYLEYQKLIWRFSKNDPLEFYEIVVVVFGIKPSPYLALRTVQQLVKDEAENFPYASKFILDSLYMDDCVTSFPSQDKAVKFYQQVSEMFRSGGFSFTKWSSNSSKVLEAIPPSDQLAEIVSWDKDNLTLKVLGMHWNANSDQFLFRVNQEPGTCTKRGMLSYILSIYDPLGLLAPVVLFVKLLIKELWTLHLDWDAIPPSNIIETWKTFLGQLSLLESLHFPRHINVCEGCTFQLVGFSDASLQAYGATIYSRVLLPNGEIKVELVCAKSKVAPIKVESIPRLELCGLLLLSELMKTVVESYSNRFEISKMYYFTDSTVALCWAHSSPHLYHVFVANRISKIQQNIDISQLYHVNGPDNPADGLSRGLLPEKLVSDSLYISGPPWLCQEEETWPTRSHSDFTLKEVPETKSVTLLGVENYENRVYDMFARCSSWPKLLKVIVFILRFLKLLPINSFITANDLELAETSVVKVLQTKFFLSDIDKIKSNLSCSPSLSKLSPFLDDNGVLRVGGRISNNTNLSYSHQHPILLPAKQHLVTLIVDYLHVKNFHTGPHLLLALLRQKYWVLGARSLVRKRFQECNFCFKHSPKFVYPKMADLPSSRVVESKPFLNTACDYLGPISFTLSRLRGQRSQKAWICLFICLATKAIHLEVAFDLSTPSFLNAFKRFLSRRGPIKTILSDNGTNFVGAKNHLNEVFTILESPEYKERFNKEIAELRIVWKFNPPSSPHFGGIFEANVKSFKTHFVKVVGNQILSLDELGTLTVQIEGLLNSRPLCKLTSDPDDTDMLTPNHFLKLTPLTCIPAVDVTDVPINRLSRFQLIDQMMQSFWKRWSFEYLSSLQVREKWSTSCENLKPGTLVLIRQDNAAPLNWPVGVITEVYPGKDGIVRVASVRTPRGECRRAVSNLCSLPTQ</sequence>
<dbReference type="Gene3D" id="3.10.10.10">
    <property type="entry name" value="HIV Type 1 Reverse Transcriptase, subunit A, domain 1"/>
    <property type="match status" value="1"/>
</dbReference>
<dbReference type="PANTHER" id="PTHR47331">
    <property type="entry name" value="PHD-TYPE DOMAIN-CONTAINING PROTEIN"/>
    <property type="match status" value="1"/>
</dbReference>
<dbReference type="SUPFAM" id="SSF56672">
    <property type="entry name" value="DNA/RNA polymerases"/>
    <property type="match status" value="1"/>
</dbReference>
<name>A0A8D8SA03_9HEMI</name>
<dbReference type="EMBL" id="HBUF01212249">
    <property type="protein sequence ID" value="CAG6665918.1"/>
    <property type="molecule type" value="Transcribed_RNA"/>
</dbReference>
<dbReference type="InterPro" id="IPR036397">
    <property type="entry name" value="RNaseH_sf"/>
</dbReference>
<organism evidence="2">
    <name type="scientific">Cacopsylla melanoneura</name>
    <dbReference type="NCBI Taxonomy" id="428564"/>
    <lineage>
        <taxon>Eukaryota</taxon>
        <taxon>Metazoa</taxon>
        <taxon>Ecdysozoa</taxon>
        <taxon>Arthropoda</taxon>
        <taxon>Hexapoda</taxon>
        <taxon>Insecta</taxon>
        <taxon>Pterygota</taxon>
        <taxon>Neoptera</taxon>
        <taxon>Paraneoptera</taxon>
        <taxon>Hemiptera</taxon>
        <taxon>Sternorrhyncha</taxon>
        <taxon>Psylloidea</taxon>
        <taxon>Psyllidae</taxon>
        <taxon>Psyllinae</taxon>
        <taxon>Cacopsylla</taxon>
    </lineage>
</organism>
<dbReference type="Gene3D" id="3.30.70.270">
    <property type="match status" value="1"/>
</dbReference>